<dbReference type="Pfam" id="PF11350">
    <property type="entry name" value="DUF3152"/>
    <property type="match status" value="1"/>
</dbReference>
<evidence type="ECO:0000313" key="5">
    <source>
        <dbReference type="Proteomes" id="UP001500467"/>
    </source>
</evidence>
<protein>
    <submittedName>
        <fullName evidence="4">DUF3152 domain-containing protein</fullName>
    </submittedName>
</protein>
<sequence>MRRGRCGSLDGVDRVSHEARREGERTGYSGRGPGRVRRTRTPGARPLDERYGPGVRRPGEPLRASWRPHGDDRDDRDDVGDAELRDAPSDVDAALDPEADGADGDRGARRRKPKSGLRKLIATYGWRVYAIPVLLVVTALVVVDTTKTDPDEPGAQAGDASVAADAGEASDRDGVEEIPARKQNLNIPTAELPDGSEFTRSGQGTWHVVPGGGDQAGAGGRLLRYTIEVEDGIDPAAIAGEDSYAATVEGILADDERGWVSSGDVRLQRVDESGPEADFYVRLTTPETAKDVCGDAIPYPASCHIDGEVVINLARWVRGAKAFSSDLTAYRQYAINHEVGHALGNGHVGCAKEGALAPVMMQQTFGVANDYVAKLNDTQGGDAGSVPADGKTCRPNAFPNPQAQ</sequence>
<organism evidence="4 5">
    <name type="scientific">Prauserella alba</name>
    <dbReference type="NCBI Taxonomy" id="176898"/>
    <lineage>
        <taxon>Bacteria</taxon>
        <taxon>Bacillati</taxon>
        <taxon>Actinomycetota</taxon>
        <taxon>Actinomycetes</taxon>
        <taxon>Pseudonocardiales</taxon>
        <taxon>Pseudonocardiaceae</taxon>
        <taxon>Prauserella</taxon>
    </lineage>
</organism>
<dbReference type="Proteomes" id="UP001500467">
    <property type="component" value="Unassembled WGS sequence"/>
</dbReference>
<feature type="region of interest" description="Disordered" evidence="1">
    <location>
        <begin position="1"/>
        <end position="114"/>
    </location>
</feature>
<gene>
    <name evidence="4" type="ORF">GCM10009675_30700</name>
</gene>
<keyword evidence="2" id="KW-0812">Transmembrane</keyword>
<feature type="compositionally biased region" description="Basic and acidic residues" evidence="1">
    <location>
        <begin position="11"/>
        <end position="25"/>
    </location>
</feature>
<feature type="transmembrane region" description="Helical" evidence="2">
    <location>
        <begin position="120"/>
        <end position="143"/>
    </location>
</feature>
<accession>A0ABN1VF33</accession>
<comment type="caution">
    <text evidence="4">The sequence shown here is derived from an EMBL/GenBank/DDBJ whole genome shotgun (WGS) entry which is preliminary data.</text>
</comment>
<dbReference type="EMBL" id="BAAALM010000009">
    <property type="protein sequence ID" value="GAA1208644.1"/>
    <property type="molecule type" value="Genomic_DNA"/>
</dbReference>
<keyword evidence="2" id="KW-0472">Membrane</keyword>
<dbReference type="SUPFAM" id="SSF55486">
    <property type="entry name" value="Metalloproteases ('zincins'), catalytic domain"/>
    <property type="match status" value="1"/>
</dbReference>
<reference evidence="4 5" key="1">
    <citation type="journal article" date="2019" name="Int. J. Syst. Evol. Microbiol.">
        <title>The Global Catalogue of Microorganisms (GCM) 10K type strain sequencing project: providing services to taxonomists for standard genome sequencing and annotation.</title>
        <authorList>
            <consortium name="The Broad Institute Genomics Platform"/>
            <consortium name="The Broad Institute Genome Sequencing Center for Infectious Disease"/>
            <person name="Wu L."/>
            <person name="Ma J."/>
        </authorList>
    </citation>
    <scope>NUCLEOTIDE SEQUENCE [LARGE SCALE GENOMIC DNA]</scope>
    <source>
        <strain evidence="4 5">JCM 13022</strain>
    </source>
</reference>
<feature type="compositionally biased region" description="Low complexity" evidence="1">
    <location>
        <begin position="154"/>
        <end position="167"/>
    </location>
</feature>
<proteinExistence type="predicted"/>
<feature type="region of interest" description="Disordered" evidence="1">
    <location>
        <begin position="382"/>
        <end position="404"/>
    </location>
</feature>
<dbReference type="InterPro" id="IPR022603">
    <property type="entry name" value="DUF3152"/>
</dbReference>
<keyword evidence="5" id="KW-1185">Reference proteome</keyword>
<evidence type="ECO:0000256" key="1">
    <source>
        <dbReference type="SAM" id="MobiDB-lite"/>
    </source>
</evidence>
<feature type="compositionally biased region" description="Acidic residues" evidence="1">
    <location>
        <begin position="93"/>
        <end position="102"/>
    </location>
</feature>
<feature type="region of interest" description="Disordered" evidence="1">
    <location>
        <begin position="148"/>
        <end position="181"/>
    </location>
</feature>
<feature type="compositionally biased region" description="Basic and acidic residues" evidence="1">
    <location>
        <begin position="169"/>
        <end position="180"/>
    </location>
</feature>
<name>A0ABN1VF33_9PSEU</name>
<feature type="domain" description="DUF3152" evidence="3">
    <location>
        <begin position="192"/>
        <end position="401"/>
    </location>
</feature>
<keyword evidence="2" id="KW-1133">Transmembrane helix</keyword>
<evidence type="ECO:0000259" key="3">
    <source>
        <dbReference type="Pfam" id="PF11350"/>
    </source>
</evidence>
<evidence type="ECO:0000313" key="4">
    <source>
        <dbReference type="EMBL" id="GAA1208644.1"/>
    </source>
</evidence>
<evidence type="ECO:0000256" key="2">
    <source>
        <dbReference type="SAM" id="Phobius"/>
    </source>
</evidence>